<comment type="pathway">
    <text evidence="4 5">Purine metabolism; IMP biosynthesis via de novo pathway; 5-amino-1-(5-phospho-D-ribosyl)imidazole-4-carboxylate from 5-amino-1-(5-phospho-D-ribosyl)imidazole (N5-CAIR route): step 1/2.</text>
</comment>
<comment type="function">
    <text evidence="4">Catalyzes the ATP-dependent conversion of 5-aminoimidazole ribonucleotide (AIR) and HCO(3)(-) to N5-carboxyaminoimidazole ribonucleotide (N5-CAIR).</text>
</comment>
<dbReference type="InterPro" id="IPR013815">
    <property type="entry name" value="ATP_grasp_subdomain_1"/>
</dbReference>
<dbReference type="Proteomes" id="UP001165287">
    <property type="component" value="Unassembled WGS sequence"/>
</dbReference>
<dbReference type="HAMAP" id="MF_01928">
    <property type="entry name" value="PurK"/>
    <property type="match status" value="1"/>
</dbReference>
<dbReference type="PROSITE" id="PS50975">
    <property type="entry name" value="ATP_GRASP"/>
    <property type="match status" value="1"/>
</dbReference>
<comment type="catalytic activity">
    <reaction evidence="4 5">
        <text>5-amino-1-(5-phospho-beta-D-ribosyl)imidazole + hydrogencarbonate + ATP = 5-carboxyamino-1-(5-phospho-D-ribosyl)imidazole + ADP + phosphate + 2 H(+)</text>
        <dbReference type="Rhea" id="RHEA:19317"/>
        <dbReference type="ChEBI" id="CHEBI:15378"/>
        <dbReference type="ChEBI" id="CHEBI:17544"/>
        <dbReference type="ChEBI" id="CHEBI:30616"/>
        <dbReference type="ChEBI" id="CHEBI:43474"/>
        <dbReference type="ChEBI" id="CHEBI:58730"/>
        <dbReference type="ChEBI" id="CHEBI:137981"/>
        <dbReference type="ChEBI" id="CHEBI:456216"/>
        <dbReference type="EC" id="6.3.4.18"/>
    </reaction>
</comment>
<comment type="function">
    <text evidence="5">Catalyzes the ATP-dependent conversion of 5-aminoimidazole ribonucleotide (AIR) and HCO(3)- to N5-carboxyaminoimidazole ribonucleotide (N5-CAIR).</text>
</comment>
<dbReference type="InterPro" id="IPR005875">
    <property type="entry name" value="PurK"/>
</dbReference>
<evidence type="ECO:0000256" key="5">
    <source>
        <dbReference type="RuleBase" id="RU361200"/>
    </source>
</evidence>
<comment type="caution">
    <text evidence="7">The sequence shown here is derived from an EMBL/GenBank/DDBJ whole genome shotgun (WGS) entry which is preliminary data.</text>
</comment>
<accession>A0ABS7USF0</accession>
<evidence type="ECO:0000256" key="4">
    <source>
        <dbReference type="HAMAP-Rule" id="MF_01928"/>
    </source>
</evidence>
<comment type="similarity">
    <text evidence="4 5">Belongs to the PurK/PurT family.</text>
</comment>
<dbReference type="InterPro" id="IPR054350">
    <property type="entry name" value="PurT/PurK_preATP-grasp"/>
</dbReference>
<dbReference type="SUPFAM" id="SSF51246">
    <property type="entry name" value="Rudiment single hybrid motif"/>
    <property type="match status" value="1"/>
</dbReference>
<dbReference type="RefSeq" id="WP_224139160.1">
    <property type="nucleotide sequence ID" value="NZ_JAIQUM010000022.1"/>
</dbReference>
<dbReference type="PANTHER" id="PTHR11609:SF5">
    <property type="entry name" value="PHOSPHORIBOSYLAMINOIMIDAZOLE CARBOXYLASE"/>
    <property type="match status" value="1"/>
</dbReference>
<dbReference type="InterPro" id="IPR040686">
    <property type="entry name" value="PurK_C"/>
</dbReference>
<dbReference type="GO" id="GO:0034028">
    <property type="term" value="F:5-(carboxyamino)imidazole ribonucleotide synthase activity"/>
    <property type="evidence" value="ECO:0007669"/>
    <property type="project" value="UniProtKB-EC"/>
</dbReference>
<dbReference type="InterPro" id="IPR011761">
    <property type="entry name" value="ATP-grasp"/>
</dbReference>
<evidence type="ECO:0000256" key="2">
    <source>
        <dbReference type="ARBA" id="ARBA00022755"/>
    </source>
</evidence>
<feature type="binding site" evidence="4">
    <location>
        <position position="216"/>
    </location>
    <ligand>
        <name>ATP</name>
        <dbReference type="ChEBI" id="CHEBI:30616"/>
    </ligand>
</feature>
<evidence type="ECO:0000259" key="6">
    <source>
        <dbReference type="PROSITE" id="PS50975"/>
    </source>
</evidence>
<comment type="subunit">
    <text evidence="4 5">Homodimer.</text>
</comment>
<keyword evidence="4 5" id="KW-0436">Ligase</keyword>
<dbReference type="NCBIfam" id="NF004676">
    <property type="entry name" value="PRK06019.1-2"/>
    <property type="match status" value="1"/>
</dbReference>
<dbReference type="PANTHER" id="PTHR11609">
    <property type="entry name" value="PURINE BIOSYNTHESIS PROTEIN 6/7, PUR6/7"/>
    <property type="match status" value="1"/>
</dbReference>
<dbReference type="EMBL" id="JAIQUM010000022">
    <property type="protein sequence ID" value="MBZ5750880.1"/>
    <property type="molecule type" value="Genomic_DNA"/>
</dbReference>
<dbReference type="Gene3D" id="3.30.1490.20">
    <property type="entry name" value="ATP-grasp fold, A domain"/>
    <property type="match status" value="1"/>
</dbReference>
<keyword evidence="1 4" id="KW-0547">Nucleotide-binding</keyword>
<evidence type="ECO:0000313" key="8">
    <source>
        <dbReference type="Proteomes" id="UP001165287"/>
    </source>
</evidence>
<feature type="binding site" evidence="4">
    <location>
        <begin position="155"/>
        <end position="161"/>
    </location>
    <ligand>
        <name>ATP</name>
        <dbReference type="ChEBI" id="CHEBI:30616"/>
    </ligand>
</feature>
<keyword evidence="8" id="KW-1185">Reference proteome</keyword>
<dbReference type="NCBIfam" id="NF004675">
    <property type="entry name" value="PRK06019.1-1"/>
    <property type="match status" value="1"/>
</dbReference>
<feature type="binding site" evidence="4">
    <location>
        <position position="110"/>
    </location>
    <ligand>
        <name>ATP</name>
        <dbReference type="ChEBI" id="CHEBI:30616"/>
    </ligand>
</feature>
<dbReference type="NCBIfam" id="TIGR01161">
    <property type="entry name" value="purK"/>
    <property type="match status" value="1"/>
</dbReference>
<sequence length="376" mass="41948">MNLNNKRIMPGATIGIIGGGQLGRMMAIEARQLGYRIAVLDPTKDCPCGQLADSEITASYDDLDAIKELAEISDVITYEFENIDYKALHWLEEHAYLPQKSALLLLTQDRETEKAAIKRAGCDVAPYKIVHNEEELTSATSELGYPSVLKTCRGGYDGKGQVVLRTEQALMDAKKLLLHGTCILEKWVPFEKEISVIVTRSVNGDTKTFPVAENIHKDNILYQSIVPARVSEETLEEAKQLAIKLSNSFELVGTLAVEMFLTKDGEIYINELAPRPHNSGHYTIDLCETNQFEQHVRAICNLPLGNTTLRQSGMMVNLLGEDLAIVTDHISLLERAKLHLYGKKEPISKRKMGHITIMSDSLEEDIEAVNQIWGLK</sequence>
<dbReference type="InterPro" id="IPR011054">
    <property type="entry name" value="Rudment_hybrid_motif"/>
</dbReference>
<keyword evidence="3 4" id="KW-0067">ATP-binding</keyword>
<reference evidence="7" key="1">
    <citation type="submission" date="2024-05" db="EMBL/GenBank/DDBJ databases">
        <title>Metabacillus sp. nov., isolated from the rhizosphere soil of tomato plants.</title>
        <authorList>
            <person name="Ma R."/>
        </authorList>
    </citation>
    <scope>NUCLEOTIDE SEQUENCE</scope>
    <source>
        <strain evidence="7">DBTR6</strain>
    </source>
</reference>
<dbReference type="SUPFAM" id="SSF52440">
    <property type="entry name" value="PreATP-grasp domain"/>
    <property type="match status" value="1"/>
</dbReference>
<dbReference type="EC" id="6.3.4.18" evidence="4 5"/>
<dbReference type="NCBIfam" id="NF004679">
    <property type="entry name" value="PRK06019.1-5"/>
    <property type="match status" value="1"/>
</dbReference>
<evidence type="ECO:0000256" key="1">
    <source>
        <dbReference type="ARBA" id="ARBA00022741"/>
    </source>
</evidence>
<feature type="domain" description="ATP-grasp" evidence="6">
    <location>
        <begin position="114"/>
        <end position="300"/>
    </location>
</feature>
<dbReference type="Pfam" id="PF22660">
    <property type="entry name" value="RS_preATP-grasp-like"/>
    <property type="match status" value="1"/>
</dbReference>
<keyword evidence="2 4" id="KW-0658">Purine biosynthesis</keyword>
<dbReference type="SUPFAM" id="SSF56059">
    <property type="entry name" value="Glutathione synthetase ATP-binding domain-like"/>
    <property type="match status" value="1"/>
</dbReference>
<dbReference type="InterPro" id="IPR003135">
    <property type="entry name" value="ATP-grasp_carboxylate-amine"/>
</dbReference>
<feature type="binding site" evidence="4">
    <location>
        <position position="193"/>
    </location>
    <ligand>
        <name>ATP</name>
        <dbReference type="ChEBI" id="CHEBI:30616"/>
    </ligand>
</feature>
<protein>
    <recommendedName>
        <fullName evidence="4 5">N5-carboxyaminoimidazole ribonucleotide synthase</fullName>
        <shortName evidence="4 5">N5-CAIR synthase</shortName>
        <ecNumber evidence="4 5">6.3.4.18</ecNumber>
    </recommendedName>
    <alternativeName>
        <fullName evidence="4 5">5-(carboxyamino)imidazole ribonucleotide synthetase</fullName>
    </alternativeName>
</protein>
<feature type="binding site" evidence="4">
    <location>
        <begin position="185"/>
        <end position="188"/>
    </location>
    <ligand>
        <name>ATP</name>
        <dbReference type="ChEBI" id="CHEBI:30616"/>
    </ligand>
</feature>
<dbReference type="Pfam" id="PF17769">
    <property type="entry name" value="PurK_C"/>
    <property type="match status" value="1"/>
</dbReference>
<gene>
    <name evidence="4 5 7" type="primary">purK</name>
    <name evidence="7" type="ORF">K9V48_11605</name>
</gene>
<proteinExistence type="inferred from homology"/>
<organism evidence="7 8">
    <name type="scientific">Metabacillus rhizolycopersici</name>
    <dbReference type="NCBI Taxonomy" id="2875709"/>
    <lineage>
        <taxon>Bacteria</taxon>
        <taxon>Bacillati</taxon>
        <taxon>Bacillota</taxon>
        <taxon>Bacilli</taxon>
        <taxon>Bacillales</taxon>
        <taxon>Bacillaceae</taxon>
        <taxon>Metabacillus</taxon>
    </lineage>
</organism>
<dbReference type="Pfam" id="PF02222">
    <property type="entry name" value="ATP-grasp"/>
    <property type="match status" value="1"/>
</dbReference>
<feature type="binding site" evidence="4">
    <location>
        <begin position="270"/>
        <end position="271"/>
    </location>
    <ligand>
        <name>ATP</name>
        <dbReference type="ChEBI" id="CHEBI:30616"/>
    </ligand>
</feature>
<evidence type="ECO:0000256" key="3">
    <source>
        <dbReference type="ARBA" id="ARBA00022840"/>
    </source>
</evidence>
<feature type="binding site" evidence="4">
    <location>
        <position position="150"/>
    </location>
    <ligand>
        <name>ATP</name>
        <dbReference type="ChEBI" id="CHEBI:30616"/>
    </ligand>
</feature>
<dbReference type="Gene3D" id="3.40.50.20">
    <property type="match status" value="1"/>
</dbReference>
<evidence type="ECO:0000313" key="7">
    <source>
        <dbReference type="EMBL" id="MBZ5750880.1"/>
    </source>
</evidence>
<dbReference type="Gene3D" id="3.30.470.20">
    <property type="entry name" value="ATP-grasp fold, B domain"/>
    <property type="match status" value="1"/>
</dbReference>
<dbReference type="InterPro" id="IPR016185">
    <property type="entry name" value="PreATP-grasp_dom_sf"/>
</dbReference>
<name>A0ABS7USF0_9BACI</name>